<proteinExistence type="predicted"/>
<name>A0A3G6TFB8_9FLAO</name>
<dbReference type="AlphaFoldDB" id="A0A3G6TFB8"/>
<dbReference type="KEGG" id="cben:EG339_19725"/>
<reference evidence="2" key="1">
    <citation type="submission" date="2018-11" db="EMBL/GenBank/DDBJ databases">
        <title>Proposal to divide the Flavobacteriaceae and reorganize its genera based on Amino Acid Identity values calculated from whole genome sequences.</title>
        <authorList>
            <person name="Nicholson A.C."/>
            <person name="Gulvik C.A."/>
            <person name="Whitney A.M."/>
            <person name="Humrighouse B.W."/>
            <person name="Bell M."/>
            <person name="Holmes B."/>
            <person name="Steigerwalt A.G."/>
            <person name="Villarma A."/>
            <person name="Sheth M."/>
            <person name="Batra D."/>
            <person name="Pryor J."/>
            <person name="Bernardet J.-F."/>
            <person name="Hugo C."/>
            <person name="Kampfer P."/>
            <person name="Newman J."/>
            <person name="McQuiston J.R."/>
        </authorList>
    </citation>
    <scope>NUCLEOTIDE SEQUENCE [LARGE SCALE GENOMIC DNA]</scope>
    <source>
        <strain evidence="2">G0229</strain>
    </source>
</reference>
<dbReference type="RefSeq" id="WP_123871569.1">
    <property type="nucleotide sequence ID" value="NZ_CP033932.1"/>
</dbReference>
<dbReference type="GeneID" id="99067038"/>
<sequence length="71" mass="8555">MENTKQQKVEILITELLKEFQGEPYWKIKVILNFLEKWTLENSSIHKEIENVWKDYSSENFILFSTSSNED</sequence>
<evidence type="ECO:0000313" key="1">
    <source>
        <dbReference type="EMBL" id="AZB26657.1"/>
    </source>
</evidence>
<protein>
    <submittedName>
        <fullName evidence="1">Uncharacterized protein</fullName>
    </submittedName>
</protein>
<dbReference type="EMBL" id="CP033932">
    <property type="protein sequence ID" value="AZB26657.1"/>
    <property type="molecule type" value="Genomic_DNA"/>
</dbReference>
<organism evidence="1 2">
    <name type="scientific">Chryseobacterium bernardetii</name>
    <dbReference type="NCBI Taxonomy" id="1241978"/>
    <lineage>
        <taxon>Bacteria</taxon>
        <taxon>Pseudomonadati</taxon>
        <taxon>Bacteroidota</taxon>
        <taxon>Flavobacteriia</taxon>
        <taxon>Flavobacteriales</taxon>
        <taxon>Weeksellaceae</taxon>
        <taxon>Chryseobacterium group</taxon>
        <taxon>Chryseobacterium</taxon>
    </lineage>
</organism>
<keyword evidence="2" id="KW-1185">Reference proteome</keyword>
<accession>A0A3G6TFB8</accession>
<dbReference type="Proteomes" id="UP000271193">
    <property type="component" value="Chromosome"/>
</dbReference>
<gene>
    <name evidence="1" type="ORF">EG339_19725</name>
</gene>
<evidence type="ECO:0000313" key="2">
    <source>
        <dbReference type="Proteomes" id="UP000271193"/>
    </source>
</evidence>